<evidence type="ECO:0000256" key="4">
    <source>
        <dbReference type="ARBA" id="ARBA00022989"/>
    </source>
</evidence>
<evidence type="ECO:0000256" key="1">
    <source>
        <dbReference type="ARBA" id="ARBA00004141"/>
    </source>
</evidence>
<dbReference type="EMBL" id="AP022583">
    <property type="protein sequence ID" value="BBY06311.1"/>
    <property type="molecule type" value="Genomic_DNA"/>
</dbReference>
<dbReference type="OrthoDB" id="5188730at2"/>
<dbReference type="Pfam" id="PF01169">
    <property type="entry name" value="GDT1"/>
    <property type="match status" value="2"/>
</dbReference>
<feature type="transmembrane region" description="Helical" evidence="6">
    <location>
        <begin position="166"/>
        <end position="184"/>
    </location>
</feature>
<feature type="transmembrane region" description="Helical" evidence="6">
    <location>
        <begin position="34"/>
        <end position="55"/>
    </location>
</feature>
<evidence type="ECO:0000313" key="8">
    <source>
        <dbReference type="EMBL" id="BBY06311.1"/>
    </source>
</evidence>
<feature type="transmembrane region" description="Helical" evidence="6">
    <location>
        <begin position="67"/>
        <end position="84"/>
    </location>
</feature>
<comment type="similarity">
    <text evidence="2 6">Belongs to the GDT1 family.</text>
</comment>
<feature type="transmembrane region" description="Helical" evidence="6">
    <location>
        <begin position="136"/>
        <end position="159"/>
    </location>
</feature>
<feature type="compositionally biased region" description="Polar residues" evidence="7">
    <location>
        <begin position="234"/>
        <end position="246"/>
    </location>
</feature>
<protein>
    <recommendedName>
        <fullName evidence="6">GDT1 family protein</fullName>
    </recommendedName>
</protein>
<dbReference type="PANTHER" id="PTHR12608:SF1">
    <property type="entry name" value="TRANSMEMBRANE PROTEIN 165"/>
    <property type="match status" value="1"/>
</dbReference>
<gene>
    <name evidence="8" type="ORF">MNVI_16290</name>
</gene>
<dbReference type="RefSeq" id="WP_083088202.1">
    <property type="nucleotide sequence ID" value="NZ_AP022583.1"/>
</dbReference>
<dbReference type="AlphaFoldDB" id="A0A7I7PCG7"/>
<dbReference type="InterPro" id="IPR001727">
    <property type="entry name" value="GDT1-like"/>
</dbReference>
<dbReference type="GO" id="GO:0046873">
    <property type="term" value="F:metal ion transmembrane transporter activity"/>
    <property type="evidence" value="ECO:0007669"/>
    <property type="project" value="InterPro"/>
</dbReference>
<dbReference type="KEGG" id="mnv:MNVI_16290"/>
<proteinExistence type="inferred from homology"/>
<evidence type="ECO:0000256" key="6">
    <source>
        <dbReference type="RuleBase" id="RU365102"/>
    </source>
</evidence>
<evidence type="ECO:0000256" key="5">
    <source>
        <dbReference type="ARBA" id="ARBA00023136"/>
    </source>
</evidence>
<keyword evidence="3 6" id="KW-0812">Transmembrane</keyword>
<evidence type="ECO:0000256" key="3">
    <source>
        <dbReference type="ARBA" id="ARBA00022692"/>
    </source>
</evidence>
<evidence type="ECO:0000313" key="9">
    <source>
        <dbReference type="Proteomes" id="UP000466894"/>
    </source>
</evidence>
<dbReference type="GO" id="GO:0016020">
    <property type="term" value="C:membrane"/>
    <property type="evidence" value="ECO:0007669"/>
    <property type="project" value="UniProtKB-SubCell"/>
</dbReference>
<dbReference type="Proteomes" id="UP000466894">
    <property type="component" value="Chromosome"/>
</dbReference>
<evidence type="ECO:0000256" key="2">
    <source>
        <dbReference type="ARBA" id="ARBA00009190"/>
    </source>
</evidence>
<feature type="region of interest" description="Disordered" evidence="7">
    <location>
        <begin position="222"/>
        <end position="278"/>
    </location>
</feature>
<keyword evidence="5 6" id="KW-0472">Membrane</keyword>
<comment type="subcellular location">
    <subcellularLocation>
        <location evidence="1 6">Membrane</location>
        <topology evidence="1 6">Multi-pass membrane protein</topology>
    </subcellularLocation>
</comment>
<name>A0A7I7PCG7_9MYCO</name>
<keyword evidence="4 6" id="KW-1133">Transmembrane helix</keyword>
<sequence length="278" mass="29829">MLAASVLSFWVVFVAELGDRSQLITITYSLRYRWWLVLTGVAIASVLVHGVSVAIGHSLGMTLPARPMALASAVAFLIFAVWTWREAKSGDDGVSPVRKPRFALLAVVSSIVLAELSDKTTLATITLASDHDWVGVWIGTTVAMVLANGLAIVAGILLHRRMPVRLLHVLAGLLFLAFGLWMLFDSALGWRWVAVAAIAAVIAVAALLATLRVARRRQALLDPAARNRPPSDTARPSASVSATTDPTDAREVGASRLDGAPPTKRRHPTANRLLNRSP</sequence>
<feature type="transmembrane region" description="Helical" evidence="6">
    <location>
        <begin position="190"/>
        <end position="211"/>
    </location>
</feature>
<dbReference type="PANTHER" id="PTHR12608">
    <property type="entry name" value="TRANSMEMBRANE PROTEIN HTP-1 RELATED"/>
    <property type="match status" value="1"/>
</dbReference>
<organism evidence="8 9">
    <name type="scientific">Mycobacterium noviomagense</name>
    <dbReference type="NCBI Taxonomy" id="459858"/>
    <lineage>
        <taxon>Bacteria</taxon>
        <taxon>Bacillati</taxon>
        <taxon>Actinomycetota</taxon>
        <taxon>Actinomycetes</taxon>
        <taxon>Mycobacteriales</taxon>
        <taxon>Mycobacteriaceae</taxon>
        <taxon>Mycobacterium</taxon>
    </lineage>
</organism>
<accession>A0A7I7PCG7</accession>
<reference evidence="8 9" key="1">
    <citation type="journal article" date="2019" name="Emerg. Microbes Infect.">
        <title>Comprehensive subspecies identification of 175 nontuberculous mycobacteria species based on 7547 genomic profiles.</title>
        <authorList>
            <person name="Matsumoto Y."/>
            <person name="Kinjo T."/>
            <person name="Motooka D."/>
            <person name="Nabeya D."/>
            <person name="Jung N."/>
            <person name="Uechi K."/>
            <person name="Horii T."/>
            <person name="Iida T."/>
            <person name="Fujita J."/>
            <person name="Nakamura S."/>
        </authorList>
    </citation>
    <scope>NUCLEOTIDE SEQUENCE [LARGE SCALE GENOMIC DNA]</scope>
    <source>
        <strain evidence="8 9">JCM 16367</strain>
    </source>
</reference>
<evidence type="ECO:0000256" key="7">
    <source>
        <dbReference type="SAM" id="MobiDB-lite"/>
    </source>
</evidence>